<dbReference type="PROSITE" id="PS51084">
    <property type="entry name" value="HIT_2"/>
    <property type="match status" value="1"/>
</dbReference>
<gene>
    <name evidence="5" type="ORF">FRC53_05870</name>
</gene>
<protein>
    <submittedName>
        <fullName evidence="5">Histidine triad nucleotide-binding protein</fullName>
    </submittedName>
</protein>
<evidence type="ECO:0000313" key="6">
    <source>
        <dbReference type="Proteomes" id="UP000473648"/>
    </source>
</evidence>
<dbReference type="GO" id="GO:0003824">
    <property type="term" value="F:catalytic activity"/>
    <property type="evidence" value="ECO:0007669"/>
    <property type="project" value="InterPro"/>
</dbReference>
<organism evidence="5 6">
    <name type="scientific">Candidatus Pseudoramibacter fermentans</name>
    <dbReference type="NCBI Taxonomy" id="2594427"/>
    <lineage>
        <taxon>Bacteria</taxon>
        <taxon>Bacillati</taxon>
        <taxon>Bacillota</taxon>
        <taxon>Clostridia</taxon>
        <taxon>Eubacteriales</taxon>
        <taxon>Eubacteriaceae</taxon>
        <taxon>Pseudoramibacter</taxon>
    </lineage>
</organism>
<dbReference type="PROSITE" id="PS00892">
    <property type="entry name" value="HIT_1"/>
    <property type="match status" value="1"/>
</dbReference>
<feature type="active site" description="Tele-AMP-histidine intermediate" evidence="1">
    <location>
        <position position="100"/>
    </location>
</feature>
<dbReference type="InterPro" id="IPR036265">
    <property type="entry name" value="HIT-like_sf"/>
</dbReference>
<comment type="caution">
    <text evidence="5">The sequence shown here is derived from an EMBL/GenBank/DDBJ whole genome shotgun (WGS) entry which is preliminary data.</text>
</comment>
<dbReference type="InterPro" id="IPR011146">
    <property type="entry name" value="HIT-like"/>
</dbReference>
<evidence type="ECO:0000256" key="1">
    <source>
        <dbReference type="PIRSR" id="PIRSR601310-1"/>
    </source>
</evidence>
<feature type="short sequence motif" description="Histidine triad motif" evidence="2 3">
    <location>
        <begin position="98"/>
        <end position="102"/>
    </location>
</feature>
<dbReference type="AlphaFoldDB" id="A0A6L5GRR2"/>
<sequence length="114" mass="12491">MAEDCLFCKIIDGEVPSDKVYEDDDILVFKDIDPQAPVHLVIIPKQHYDSILAVPAGDPIMGKIQTVISRLAIKMGVAEDGFRVVNNCGPAGGQTVPHLHFHFLAGRDMKWPPG</sequence>
<dbReference type="Proteomes" id="UP000473648">
    <property type="component" value="Unassembled WGS sequence"/>
</dbReference>
<proteinExistence type="predicted"/>
<evidence type="ECO:0000256" key="3">
    <source>
        <dbReference type="PROSITE-ProRule" id="PRU00464"/>
    </source>
</evidence>
<name>A0A6L5GRR2_9FIRM</name>
<dbReference type="EMBL" id="VOGB01000004">
    <property type="protein sequence ID" value="MQM72939.1"/>
    <property type="molecule type" value="Genomic_DNA"/>
</dbReference>
<reference evidence="5" key="1">
    <citation type="journal article" date="2020" name="Appl. Environ. Microbiol.">
        <title>Medium-Chain Fatty Acid Synthesis by 'Candidatus Weimeria bifida' gen. nov., sp. nov., and 'Candidatus Pseudoramibacter fermentans' sp. nov.</title>
        <authorList>
            <person name="Scarborough M.J."/>
            <person name="Myers K.S."/>
            <person name="Donohue T.J."/>
            <person name="Noguera D.R."/>
        </authorList>
    </citation>
    <scope>NUCLEOTIDE SEQUENCE</scope>
    <source>
        <strain evidence="5">EUB1.1</strain>
    </source>
</reference>
<evidence type="ECO:0000313" key="5">
    <source>
        <dbReference type="EMBL" id="MQM72939.1"/>
    </source>
</evidence>
<dbReference type="PANTHER" id="PTHR23089">
    <property type="entry name" value="HISTIDINE TRIAD HIT PROTEIN"/>
    <property type="match status" value="1"/>
</dbReference>
<evidence type="ECO:0000256" key="2">
    <source>
        <dbReference type="PIRSR" id="PIRSR601310-3"/>
    </source>
</evidence>
<dbReference type="InterPro" id="IPR001310">
    <property type="entry name" value="Histidine_triad_HIT"/>
</dbReference>
<evidence type="ECO:0000259" key="4">
    <source>
        <dbReference type="PROSITE" id="PS51084"/>
    </source>
</evidence>
<dbReference type="Gene3D" id="3.30.428.10">
    <property type="entry name" value="HIT-like"/>
    <property type="match status" value="1"/>
</dbReference>
<dbReference type="PRINTS" id="PR00332">
    <property type="entry name" value="HISTRIAD"/>
</dbReference>
<accession>A0A6L5GRR2</accession>
<dbReference type="Pfam" id="PF01230">
    <property type="entry name" value="HIT"/>
    <property type="match status" value="1"/>
</dbReference>
<feature type="domain" description="HIT" evidence="4">
    <location>
        <begin position="6"/>
        <end position="114"/>
    </location>
</feature>
<keyword evidence="6" id="KW-1185">Reference proteome</keyword>
<dbReference type="InterPro" id="IPR019808">
    <property type="entry name" value="Histidine_triad_CS"/>
</dbReference>
<dbReference type="SUPFAM" id="SSF54197">
    <property type="entry name" value="HIT-like"/>
    <property type="match status" value="1"/>
</dbReference>
<dbReference type="CDD" id="cd01276">
    <property type="entry name" value="PKCI_related"/>
    <property type="match status" value="1"/>
</dbReference>